<organism evidence="2 3">
    <name type="scientific">Alsobacter ponti</name>
    <dbReference type="NCBI Taxonomy" id="2962936"/>
    <lineage>
        <taxon>Bacteria</taxon>
        <taxon>Pseudomonadati</taxon>
        <taxon>Pseudomonadota</taxon>
        <taxon>Alphaproteobacteria</taxon>
        <taxon>Hyphomicrobiales</taxon>
        <taxon>Alsobacteraceae</taxon>
        <taxon>Alsobacter</taxon>
    </lineage>
</organism>
<name>A0ABT1L6H6_9HYPH</name>
<accession>A0ABT1L6H6</accession>
<dbReference type="Proteomes" id="UP001205890">
    <property type="component" value="Unassembled WGS sequence"/>
</dbReference>
<sequence>MKDDPVTPFPQPSGGQTLDLRAAVRRARIEDAERSTVTAELRGAEIARLEMLKERLEPVFLQLPKEAELFDLGLIPGEKPRLFVDMVAFVEMARDRRTFRFIQETRAGRVLLAESDRIEPVAEAVTAYLGRRLVERERALATLADALPAALSEPIEAAAVPAAPQRSTRLSDLLFMLVLGLILGAGLLYCVLLWKTGAVETGFLMDLFRRP</sequence>
<dbReference type="RefSeq" id="WP_254737470.1">
    <property type="nucleotide sequence ID" value="NZ_JANCLU010000001.1"/>
</dbReference>
<gene>
    <name evidence="2" type="ORF">NK718_00540</name>
</gene>
<keyword evidence="3" id="KW-1185">Reference proteome</keyword>
<keyword evidence="1" id="KW-0472">Membrane</keyword>
<evidence type="ECO:0000313" key="2">
    <source>
        <dbReference type="EMBL" id="MCP8936991.1"/>
    </source>
</evidence>
<dbReference type="EMBL" id="JANCLU010000001">
    <property type="protein sequence ID" value="MCP8936991.1"/>
    <property type="molecule type" value="Genomic_DNA"/>
</dbReference>
<keyword evidence="1" id="KW-1133">Transmembrane helix</keyword>
<comment type="caution">
    <text evidence="2">The sequence shown here is derived from an EMBL/GenBank/DDBJ whole genome shotgun (WGS) entry which is preliminary data.</text>
</comment>
<evidence type="ECO:0000313" key="3">
    <source>
        <dbReference type="Proteomes" id="UP001205890"/>
    </source>
</evidence>
<proteinExistence type="predicted"/>
<evidence type="ECO:0000256" key="1">
    <source>
        <dbReference type="SAM" id="Phobius"/>
    </source>
</evidence>
<protein>
    <submittedName>
        <fullName evidence="2">Uncharacterized protein</fullName>
    </submittedName>
</protein>
<feature type="transmembrane region" description="Helical" evidence="1">
    <location>
        <begin position="173"/>
        <end position="194"/>
    </location>
</feature>
<reference evidence="2 3" key="1">
    <citation type="submission" date="2022-07" db="EMBL/GenBank/DDBJ databases">
        <authorList>
            <person name="Li W.-J."/>
            <person name="Deng Q.-Q."/>
        </authorList>
    </citation>
    <scope>NUCLEOTIDE SEQUENCE [LARGE SCALE GENOMIC DNA]</scope>
    <source>
        <strain evidence="2 3">SYSU M60028</strain>
    </source>
</reference>
<keyword evidence="1" id="KW-0812">Transmembrane</keyword>